<evidence type="ECO:0000313" key="3">
    <source>
        <dbReference type="Proteomes" id="UP000292082"/>
    </source>
</evidence>
<reference evidence="2 3" key="1">
    <citation type="submission" date="2019-01" db="EMBL/GenBank/DDBJ databases">
        <title>Draft genome sequences of three monokaryotic isolates of the white-rot basidiomycete fungus Dichomitus squalens.</title>
        <authorList>
            <consortium name="DOE Joint Genome Institute"/>
            <person name="Lopez S.C."/>
            <person name="Andreopoulos B."/>
            <person name="Pangilinan J."/>
            <person name="Lipzen A."/>
            <person name="Riley R."/>
            <person name="Ahrendt S."/>
            <person name="Ng V."/>
            <person name="Barry K."/>
            <person name="Daum C."/>
            <person name="Grigoriev I.V."/>
            <person name="Hilden K.S."/>
            <person name="Makela M.R."/>
            <person name="de Vries R.P."/>
        </authorList>
    </citation>
    <scope>NUCLEOTIDE SEQUENCE [LARGE SCALE GENOMIC DNA]</scope>
    <source>
        <strain evidence="2 3">CBS 464.89</strain>
    </source>
</reference>
<accession>A0A4V2K8V7</accession>
<dbReference type="EMBL" id="ML145098">
    <property type="protein sequence ID" value="TBU61488.1"/>
    <property type="molecule type" value="Genomic_DNA"/>
</dbReference>
<evidence type="ECO:0000313" key="2">
    <source>
        <dbReference type="EMBL" id="TBU61488.1"/>
    </source>
</evidence>
<sequence length="145" mass="16577">MLGVIVILLQHAFSTRGLAILSPMSGLAPRSRATRRECGQPYILTTAVLRQSPAFLPRPAPTALERNLLHFQFSYNRRELTHMCDPPIYMHVLRMLESGMPRHESMSTRCGRDILTQWHTCVLEIHDNVDTASSRMIARSGQYRF</sequence>
<feature type="chain" id="PRO_5020971016" description="Secreted protein" evidence="1">
    <location>
        <begin position="18"/>
        <end position="145"/>
    </location>
</feature>
<organism evidence="2 3">
    <name type="scientific">Dichomitus squalens</name>
    <dbReference type="NCBI Taxonomy" id="114155"/>
    <lineage>
        <taxon>Eukaryota</taxon>
        <taxon>Fungi</taxon>
        <taxon>Dikarya</taxon>
        <taxon>Basidiomycota</taxon>
        <taxon>Agaricomycotina</taxon>
        <taxon>Agaricomycetes</taxon>
        <taxon>Polyporales</taxon>
        <taxon>Polyporaceae</taxon>
        <taxon>Dichomitus</taxon>
    </lineage>
</organism>
<dbReference type="AlphaFoldDB" id="A0A4V2K8V7"/>
<evidence type="ECO:0000256" key="1">
    <source>
        <dbReference type="SAM" id="SignalP"/>
    </source>
</evidence>
<dbReference type="Proteomes" id="UP000292082">
    <property type="component" value="Unassembled WGS sequence"/>
</dbReference>
<gene>
    <name evidence="2" type="ORF">BD310DRAFT_920854</name>
</gene>
<keyword evidence="1" id="KW-0732">Signal</keyword>
<evidence type="ECO:0008006" key="4">
    <source>
        <dbReference type="Google" id="ProtNLM"/>
    </source>
</evidence>
<name>A0A4V2K8V7_9APHY</name>
<keyword evidence="3" id="KW-1185">Reference proteome</keyword>
<protein>
    <recommendedName>
        <fullName evidence="4">Secreted protein</fullName>
    </recommendedName>
</protein>
<feature type="signal peptide" evidence="1">
    <location>
        <begin position="1"/>
        <end position="17"/>
    </location>
</feature>
<proteinExistence type="predicted"/>